<protein>
    <submittedName>
        <fullName evidence="1">Uncharacterized protein</fullName>
    </submittedName>
</protein>
<comment type="caution">
    <text evidence="1">The sequence shown here is derived from an EMBL/GenBank/DDBJ whole genome shotgun (WGS) entry which is preliminary data.</text>
</comment>
<dbReference type="EMBL" id="CM055734">
    <property type="protein sequence ID" value="KAJ8008898.1"/>
    <property type="molecule type" value="Genomic_DNA"/>
</dbReference>
<accession>A0ACC2GZ60</accession>
<name>A0ACC2GZ60_DALPE</name>
<gene>
    <name evidence="1" type="ORF">DPEC_G00083210</name>
</gene>
<keyword evidence="2" id="KW-1185">Reference proteome</keyword>
<proteinExistence type="predicted"/>
<sequence length="79" mass="8962">MFRIDAAFPERHDVMQERAANVNSFAVTTTADMSRISNVCHRNKTFQRRVTGLTVNKCTKTSKSFPQNLSANPPQILHK</sequence>
<organism evidence="1 2">
    <name type="scientific">Dallia pectoralis</name>
    <name type="common">Alaska blackfish</name>
    <dbReference type="NCBI Taxonomy" id="75939"/>
    <lineage>
        <taxon>Eukaryota</taxon>
        <taxon>Metazoa</taxon>
        <taxon>Chordata</taxon>
        <taxon>Craniata</taxon>
        <taxon>Vertebrata</taxon>
        <taxon>Euteleostomi</taxon>
        <taxon>Actinopterygii</taxon>
        <taxon>Neopterygii</taxon>
        <taxon>Teleostei</taxon>
        <taxon>Protacanthopterygii</taxon>
        <taxon>Esociformes</taxon>
        <taxon>Umbridae</taxon>
        <taxon>Dallia</taxon>
    </lineage>
</organism>
<evidence type="ECO:0000313" key="1">
    <source>
        <dbReference type="EMBL" id="KAJ8008898.1"/>
    </source>
</evidence>
<reference evidence="1" key="1">
    <citation type="submission" date="2021-05" db="EMBL/GenBank/DDBJ databases">
        <authorList>
            <person name="Pan Q."/>
            <person name="Jouanno E."/>
            <person name="Zahm M."/>
            <person name="Klopp C."/>
            <person name="Cabau C."/>
            <person name="Louis A."/>
            <person name="Berthelot C."/>
            <person name="Parey E."/>
            <person name="Roest Crollius H."/>
            <person name="Montfort J."/>
            <person name="Robinson-Rechavi M."/>
            <person name="Bouchez O."/>
            <person name="Lampietro C."/>
            <person name="Lopez Roques C."/>
            <person name="Donnadieu C."/>
            <person name="Postlethwait J."/>
            <person name="Bobe J."/>
            <person name="Dillon D."/>
            <person name="Chandos A."/>
            <person name="von Hippel F."/>
            <person name="Guiguen Y."/>
        </authorList>
    </citation>
    <scope>NUCLEOTIDE SEQUENCE</scope>
    <source>
        <strain evidence="1">YG-Jan2019</strain>
    </source>
</reference>
<evidence type="ECO:0000313" key="2">
    <source>
        <dbReference type="Proteomes" id="UP001157502"/>
    </source>
</evidence>
<dbReference type="Proteomes" id="UP001157502">
    <property type="component" value="Chromosome 7"/>
</dbReference>